<dbReference type="Gene3D" id="3.30.950.30">
    <property type="entry name" value="Schlafen, AAA domain"/>
    <property type="match status" value="1"/>
</dbReference>
<evidence type="ECO:0000313" key="4">
    <source>
        <dbReference type="Proteomes" id="UP000242447"/>
    </source>
</evidence>
<gene>
    <name evidence="3" type="ORF">BVG79_01531</name>
</gene>
<sequence>MTLFTTTNYPISALIEDIDLAKIGLPELQRPFVWPNVNVRNLFDSLYRGYPAGFLLFWDAGADGSLKVIGTKTDRPPAKMAIVDGQQRLTSLYAVIKGAEVIRADFSKGPIRIAFNPLTERFDVPDATTTKDKAYIPDISILWRKETKLISFTKSFLKELTATRELSREEEDQIEDSIGRLFNLPHYQFTALTLSASVGPETIAEVFVRINGSGKKLNQSDFIMTLMSVFWDEGRAELESFARLATKPADGQASPYNHFIKPSPDQMLRVTVGLSLKRARLEAVYNALRGRDPKTGLDSPEKRDEQFARMQRGQKTALNLANWHHFLSALTLAGYRGEKMVSSETVVIYSYVLYLIGIEHFAVPRDVMRQVIAEYYFMAALTGRYSFGPEGRFDSDLASLRDLKTAEEYLAKLRELMGLALTDDYWTINLPSQLATSAARSPALFAYNAALIRLDAVALYSPFKIAALVDPAVKGAKSVLERHHLFPRGYLEEIGQKDIKQINQIANFASVEWPQNIKIGKQSPAEYVRALDSALSAEERERMYFWHAMPPLWWEMDYQSFLVERRMRMAKVIRRAWEDLSGKSRLVSVAPVDVTELIAAGEGDAIEFKSTLRTNLHTGKHDDKMQLAVLKTITGFLNAKGGTLLIGVSDNGEIQGLEADGFLNEDKMGLHLVNLMKDRVGEVFMPYVHYHFEDEEGGARLGCALRQGAKSRLRQGWRLSALLCPGRRRDPRATGGLDPGVLQAALWMTGRWPRDLSALSASSRFAGRSTCRNVLCRKGFWIVPLGLVQRQELLEARPRNQQILHFDQPPLKRRYFDAQTSCPRQGSKLE</sequence>
<keyword evidence="4" id="KW-1185">Reference proteome</keyword>
<dbReference type="KEGG" id="kro:BVG79_01531"/>
<dbReference type="Pfam" id="PF03235">
    <property type="entry name" value="GmrSD_N"/>
    <property type="match status" value="1"/>
</dbReference>
<name>A0A1W6P0S2_9RHOB</name>
<protein>
    <recommendedName>
        <fullName evidence="5">DUF262 domain-containing protein</fullName>
    </recommendedName>
</protein>
<proteinExistence type="predicted"/>
<accession>A0A1W6P0S2</accession>
<dbReference type="InterPro" id="IPR004919">
    <property type="entry name" value="GmrSD_N"/>
</dbReference>
<evidence type="ECO:0008006" key="5">
    <source>
        <dbReference type="Google" id="ProtNLM"/>
    </source>
</evidence>
<dbReference type="InterPro" id="IPR038461">
    <property type="entry name" value="Schlafen_AlbA_2_dom_sf"/>
</dbReference>
<dbReference type="AlphaFoldDB" id="A0A1W6P0S2"/>
<evidence type="ECO:0000259" key="1">
    <source>
        <dbReference type="Pfam" id="PF03235"/>
    </source>
</evidence>
<dbReference type="PANTHER" id="PTHR37292">
    <property type="entry name" value="VNG6097C"/>
    <property type="match status" value="1"/>
</dbReference>
<reference evidence="3 4" key="1">
    <citation type="submission" date="2017-02" db="EMBL/GenBank/DDBJ databases">
        <title>Ketogulonicigenium robustum SPU B003 Genome sequencing and assembly.</title>
        <authorList>
            <person name="Li Y."/>
            <person name="Liu L."/>
            <person name="Wang C."/>
            <person name="Zhang M."/>
            <person name="Zhang T."/>
            <person name="Zhang Y."/>
        </authorList>
    </citation>
    <scope>NUCLEOTIDE SEQUENCE [LARGE SCALE GENOMIC DNA]</scope>
    <source>
        <strain evidence="3 4">SPU_B003</strain>
    </source>
</reference>
<feature type="domain" description="GmrSD restriction endonucleases N-terminal" evidence="1">
    <location>
        <begin position="18"/>
        <end position="225"/>
    </location>
</feature>
<dbReference type="Proteomes" id="UP000242447">
    <property type="component" value="Chromosome"/>
</dbReference>
<organism evidence="3 4">
    <name type="scientific">Ketogulonicigenium robustum</name>
    <dbReference type="NCBI Taxonomy" id="92947"/>
    <lineage>
        <taxon>Bacteria</taxon>
        <taxon>Pseudomonadati</taxon>
        <taxon>Pseudomonadota</taxon>
        <taxon>Alphaproteobacteria</taxon>
        <taxon>Rhodobacterales</taxon>
        <taxon>Roseobacteraceae</taxon>
        <taxon>Ketogulonicigenium</taxon>
    </lineage>
</organism>
<evidence type="ECO:0000259" key="2">
    <source>
        <dbReference type="Pfam" id="PF04326"/>
    </source>
</evidence>
<dbReference type="InterPro" id="IPR007421">
    <property type="entry name" value="Schlafen_AlbA_2_dom"/>
</dbReference>
<dbReference type="EMBL" id="CP019937">
    <property type="protein sequence ID" value="ARO14877.1"/>
    <property type="molecule type" value="Genomic_DNA"/>
</dbReference>
<dbReference type="Pfam" id="PF04326">
    <property type="entry name" value="SLFN_AlbA_2"/>
    <property type="match status" value="1"/>
</dbReference>
<dbReference type="RefSeq" id="WP_198167828.1">
    <property type="nucleotide sequence ID" value="NZ_CP019937.1"/>
</dbReference>
<feature type="domain" description="Schlafen AlbA-2" evidence="2">
    <location>
        <begin position="602"/>
        <end position="679"/>
    </location>
</feature>
<dbReference type="STRING" id="92947.BVG79_01531"/>
<dbReference type="PANTHER" id="PTHR37292:SF2">
    <property type="entry name" value="DUF262 DOMAIN-CONTAINING PROTEIN"/>
    <property type="match status" value="1"/>
</dbReference>
<evidence type="ECO:0000313" key="3">
    <source>
        <dbReference type="EMBL" id="ARO14877.1"/>
    </source>
</evidence>